<feature type="transmembrane region" description="Helical" evidence="1">
    <location>
        <begin position="80"/>
        <end position="96"/>
    </location>
</feature>
<keyword evidence="1" id="KW-0812">Transmembrane</keyword>
<dbReference type="PANTHER" id="PTHR38457">
    <property type="entry name" value="REGULATOR ABRB-RELATED"/>
    <property type="match status" value="1"/>
</dbReference>
<keyword evidence="3" id="KW-1185">Reference proteome</keyword>
<dbReference type="PANTHER" id="PTHR38457:SF1">
    <property type="entry name" value="REGULATOR ABRB-RELATED"/>
    <property type="match status" value="1"/>
</dbReference>
<gene>
    <name evidence="2" type="ORF">CR162_19575</name>
</gene>
<feature type="transmembrane region" description="Helical" evidence="1">
    <location>
        <begin position="227"/>
        <end position="247"/>
    </location>
</feature>
<dbReference type="GO" id="GO:0010468">
    <property type="term" value="P:regulation of gene expression"/>
    <property type="evidence" value="ECO:0007669"/>
    <property type="project" value="InterPro"/>
</dbReference>
<protein>
    <recommendedName>
        <fullName evidence="4">AbrB family transcriptional regulator</fullName>
    </recommendedName>
</protein>
<dbReference type="Pfam" id="PF05145">
    <property type="entry name" value="AbrB"/>
    <property type="match status" value="1"/>
</dbReference>
<keyword evidence="1" id="KW-1133">Transmembrane helix</keyword>
<evidence type="ECO:0000256" key="1">
    <source>
        <dbReference type="SAM" id="Phobius"/>
    </source>
</evidence>
<keyword evidence="1" id="KW-0472">Membrane</keyword>
<organism evidence="2 3">
    <name type="scientific">Teichococcus rhizosphaerae</name>
    <dbReference type="NCBI Taxonomy" id="1335062"/>
    <lineage>
        <taxon>Bacteria</taxon>
        <taxon>Pseudomonadati</taxon>
        <taxon>Pseudomonadota</taxon>
        <taxon>Alphaproteobacteria</taxon>
        <taxon>Acetobacterales</taxon>
        <taxon>Roseomonadaceae</taxon>
        <taxon>Roseomonas</taxon>
    </lineage>
</organism>
<feature type="transmembrane region" description="Helical" evidence="1">
    <location>
        <begin position="54"/>
        <end position="74"/>
    </location>
</feature>
<dbReference type="NCBIfam" id="TIGR03082">
    <property type="entry name" value="Gneg_AbrB_dup"/>
    <property type="match status" value="1"/>
</dbReference>
<feature type="transmembrane region" description="Helical" evidence="1">
    <location>
        <begin position="195"/>
        <end position="215"/>
    </location>
</feature>
<evidence type="ECO:0008006" key="4">
    <source>
        <dbReference type="Google" id="ProtNLM"/>
    </source>
</evidence>
<feature type="transmembrane region" description="Helical" evidence="1">
    <location>
        <begin position="254"/>
        <end position="273"/>
    </location>
</feature>
<dbReference type="InterPro" id="IPR017516">
    <property type="entry name" value="AbrB_dup"/>
</dbReference>
<dbReference type="Proteomes" id="UP000223527">
    <property type="component" value="Unassembled WGS sequence"/>
</dbReference>
<dbReference type="EMBL" id="PDNU01000056">
    <property type="protein sequence ID" value="PHK93259.1"/>
    <property type="molecule type" value="Genomic_DNA"/>
</dbReference>
<proteinExistence type="predicted"/>
<feature type="transmembrane region" description="Helical" evidence="1">
    <location>
        <begin position="308"/>
        <end position="333"/>
    </location>
</feature>
<dbReference type="InterPro" id="IPR007820">
    <property type="entry name" value="AbrB_fam"/>
</dbReference>
<name>A0A2C7A5J8_9PROT</name>
<comment type="caution">
    <text evidence="2">The sequence shown here is derived from an EMBL/GenBank/DDBJ whole genome shotgun (WGS) entry which is preliminary data.</text>
</comment>
<feature type="transmembrane region" description="Helical" evidence="1">
    <location>
        <begin position="108"/>
        <end position="125"/>
    </location>
</feature>
<dbReference type="AlphaFoldDB" id="A0A2C7A5J8"/>
<dbReference type="GO" id="GO:0016020">
    <property type="term" value="C:membrane"/>
    <property type="evidence" value="ECO:0007669"/>
    <property type="project" value="InterPro"/>
</dbReference>
<evidence type="ECO:0000313" key="3">
    <source>
        <dbReference type="Proteomes" id="UP000223527"/>
    </source>
</evidence>
<evidence type="ECO:0000313" key="2">
    <source>
        <dbReference type="EMBL" id="PHK93259.1"/>
    </source>
</evidence>
<sequence length="394" mass="40389">MGCAACREAPLARLASQRKFPAAWRVRHAGGFPCGATPLGCALMPRPAELARHAVPYLLCALLAALGGGFFFLLGTPLPWLLGALAFAAAGQLGGLRLRASRRARNGGLLVVGCALGLFFTPEAARHLAERAWLVVGAALLTLAVGVALSPLLARLGRMDRASALFGSVPGGVAEMSVLGEAYGARPTTVAIVQLLRVVGVVVLVPSSFALLGIAGQIPSAAVARPLWLPGLLLLLALGATMTALLIRLGVRNAWLLGGLFVSLGLTASGQALTGVPGWVSAIAQLAMGAQLGVQFERAAFLGGGRLLAAAVLHVLLLTGLCALLGWLLAAVFGLDLPTMVLATAPGGVAEMSITAKTLLLDVPVVVAFHLVRIALTAVLVQPCSVVLRRWGLL</sequence>
<feature type="transmembrane region" description="Helical" evidence="1">
    <location>
        <begin position="131"/>
        <end position="154"/>
    </location>
</feature>
<dbReference type="PIRSF" id="PIRSF038991">
    <property type="entry name" value="Protein_AbrB"/>
    <property type="match status" value="1"/>
</dbReference>
<reference evidence="2 3" key="1">
    <citation type="submission" date="2017-10" db="EMBL/GenBank/DDBJ databases">
        <authorList>
            <person name="Banno H."/>
            <person name="Chua N.-H."/>
        </authorList>
    </citation>
    <scope>NUCLEOTIDE SEQUENCE [LARGE SCALE GENOMIC DNA]</scope>
    <source>
        <strain evidence="2 3">YW11</strain>
    </source>
</reference>
<accession>A0A2C7A5J8</accession>